<dbReference type="Pfam" id="PF01062">
    <property type="entry name" value="Bestrophin"/>
    <property type="match status" value="1"/>
</dbReference>
<keyword evidence="2" id="KW-0812">Transmembrane</keyword>
<keyword evidence="9" id="KW-1185">Reference proteome</keyword>
<dbReference type="PANTHER" id="PTHR10736:SF65">
    <property type="entry name" value="BESTROPHIN 1, ISOFORM C-RELATED"/>
    <property type="match status" value="1"/>
</dbReference>
<accession>A0A067RAA9</accession>
<dbReference type="InterPro" id="IPR000615">
    <property type="entry name" value="Bestrophin"/>
</dbReference>
<gene>
    <name evidence="8" type="ORF">L798_05131</name>
</gene>
<dbReference type="STRING" id="136037.A0A067RAA9"/>
<evidence type="ECO:0000256" key="7">
    <source>
        <dbReference type="SAM" id="MobiDB-lite"/>
    </source>
</evidence>
<keyword evidence="6" id="KW-0869">Chloride channel</keyword>
<dbReference type="GO" id="GO:0005254">
    <property type="term" value="F:chloride channel activity"/>
    <property type="evidence" value="ECO:0007669"/>
    <property type="project" value="UniProtKB-KW"/>
</dbReference>
<keyword evidence="3" id="KW-1133">Transmembrane helix</keyword>
<evidence type="ECO:0000256" key="1">
    <source>
        <dbReference type="ARBA" id="ARBA00004370"/>
    </source>
</evidence>
<proteinExistence type="inferred from homology"/>
<keyword evidence="6" id="KW-0407">Ion channel</keyword>
<evidence type="ECO:0000256" key="5">
    <source>
        <dbReference type="ARBA" id="ARBA00034769"/>
    </source>
</evidence>
<comment type="function">
    <text evidence="6">Forms chloride channels.</text>
</comment>
<dbReference type="GO" id="GO:0005886">
    <property type="term" value="C:plasma membrane"/>
    <property type="evidence" value="ECO:0007669"/>
    <property type="project" value="UniProtKB-SubCell"/>
</dbReference>
<dbReference type="InterPro" id="IPR021134">
    <property type="entry name" value="Bestrophin-like"/>
</dbReference>
<organism evidence="8 9">
    <name type="scientific">Zootermopsis nevadensis</name>
    <name type="common">Dampwood termite</name>
    <dbReference type="NCBI Taxonomy" id="136037"/>
    <lineage>
        <taxon>Eukaryota</taxon>
        <taxon>Metazoa</taxon>
        <taxon>Ecdysozoa</taxon>
        <taxon>Arthropoda</taxon>
        <taxon>Hexapoda</taxon>
        <taxon>Insecta</taxon>
        <taxon>Pterygota</taxon>
        <taxon>Neoptera</taxon>
        <taxon>Polyneoptera</taxon>
        <taxon>Dictyoptera</taxon>
        <taxon>Blattodea</taxon>
        <taxon>Blattoidea</taxon>
        <taxon>Termitoidae</taxon>
        <taxon>Termopsidae</taxon>
        <taxon>Zootermopsis</taxon>
    </lineage>
</organism>
<dbReference type="Proteomes" id="UP000027135">
    <property type="component" value="Unassembled WGS sequence"/>
</dbReference>
<dbReference type="eggNOG" id="KOG3547">
    <property type="taxonomic scope" value="Eukaryota"/>
</dbReference>
<name>A0A067RAA9_ZOONE</name>
<comment type="similarity">
    <text evidence="5 6">Belongs to the anion channel-forming bestrophin (TC 1.A.46) family. Calcium-sensitive chloride channel subfamily.</text>
</comment>
<dbReference type="InParanoid" id="A0A067RAA9"/>
<evidence type="ECO:0000313" key="9">
    <source>
        <dbReference type="Proteomes" id="UP000027135"/>
    </source>
</evidence>
<keyword evidence="6" id="KW-0406">Ion transport</keyword>
<evidence type="ECO:0000256" key="2">
    <source>
        <dbReference type="ARBA" id="ARBA00022692"/>
    </source>
</evidence>
<sequence length="188" mass="21164">MEFNLETHIDYERAFYQDSSNKLWQILQKRGHPLYFTEVFFFYMGWLKVAESLINPFGEDDDDFEVNWLVDRNLQNSRAKTGGQPSSIPTSNSSASLHSKLVPGGSMRLADQVIEEVDEQSTVQSIKPPDQRPNVRTIFPVPTGPPPASAPVAVPKICDQHPPLLPSYVNAPFKSVRSAVLSLHYFAM</sequence>
<dbReference type="PANTHER" id="PTHR10736">
    <property type="entry name" value="BESTROPHIN"/>
    <property type="match status" value="1"/>
</dbReference>
<evidence type="ECO:0000256" key="6">
    <source>
        <dbReference type="RuleBase" id="RU363126"/>
    </source>
</evidence>
<evidence type="ECO:0000256" key="4">
    <source>
        <dbReference type="ARBA" id="ARBA00023136"/>
    </source>
</evidence>
<keyword evidence="6" id="KW-1003">Cell membrane</keyword>
<dbReference type="AlphaFoldDB" id="A0A067RAA9"/>
<keyword evidence="6" id="KW-0868">Chloride</keyword>
<comment type="subcellular location">
    <subcellularLocation>
        <location evidence="6">Cell membrane</location>
        <topology evidence="6">Multi-pass membrane protein</topology>
    </subcellularLocation>
    <subcellularLocation>
        <location evidence="1">Membrane</location>
    </subcellularLocation>
</comment>
<reference evidence="8 9" key="1">
    <citation type="journal article" date="2014" name="Nat. Commun.">
        <title>Molecular traces of alternative social organization in a termite genome.</title>
        <authorList>
            <person name="Terrapon N."/>
            <person name="Li C."/>
            <person name="Robertson H.M."/>
            <person name="Ji L."/>
            <person name="Meng X."/>
            <person name="Booth W."/>
            <person name="Chen Z."/>
            <person name="Childers C.P."/>
            <person name="Glastad K.M."/>
            <person name="Gokhale K."/>
            <person name="Gowin J."/>
            <person name="Gronenberg W."/>
            <person name="Hermansen R.A."/>
            <person name="Hu H."/>
            <person name="Hunt B.G."/>
            <person name="Huylmans A.K."/>
            <person name="Khalil S.M."/>
            <person name="Mitchell R.D."/>
            <person name="Munoz-Torres M.C."/>
            <person name="Mustard J.A."/>
            <person name="Pan H."/>
            <person name="Reese J.T."/>
            <person name="Scharf M.E."/>
            <person name="Sun F."/>
            <person name="Vogel H."/>
            <person name="Xiao J."/>
            <person name="Yang W."/>
            <person name="Yang Z."/>
            <person name="Yang Z."/>
            <person name="Zhou J."/>
            <person name="Zhu J."/>
            <person name="Brent C.S."/>
            <person name="Elsik C.G."/>
            <person name="Goodisman M.A."/>
            <person name="Liberles D.A."/>
            <person name="Roe R.M."/>
            <person name="Vargo E.L."/>
            <person name="Vilcinskas A."/>
            <person name="Wang J."/>
            <person name="Bornberg-Bauer E."/>
            <person name="Korb J."/>
            <person name="Zhang G."/>
            <person name="Liebig J."/>
        </authorList>
    </citation>
    <scope>NUCLEOTIDE SEQUENCE [LARGE SCALE GENOMIC DNA]</scope>
    <source>
        <tissue evidence="8">Whole organism</tissue>
    </source>
</reference>
<feature type="compositionally biased region" description="Low complexity" evidence="7">
    <location>
        <begin position="86"/>
        <end position="96"/>
    </location>
</feature>
<protein>
    <recommendedName>
        <fullName evidence="6">Bestrophin homolog</fullName>
    </recommendedName>
</protein>
<evidence type="ECO:0000256" key="3">
    <source>
        <dbReference type="ARBA" id="ARBA00022989"/>
    </source>
</evidence>
<dbReference type="GO" id="GO:0034707">
    <property type="term" value="C:chloride channel complex"/>
    <property type="evidence" value="ECO:0007669"/>
    <property type="project" value="UniProtKB-KW"/>
</dbReference>
<keyword evidence="4" id="KW-0472">Membrane</keyword>
<feature type="region of interest" description="Disordered" evidence="7">
    <location>
        <begin position="77"/>
        <end position="96"/>
    </location>
</feature>
<keyword evidence="6" id="KW-0813">Transport</keyword>
<dbReference type="EMBL" id="KK852637">
    <property type="protein sequence ID" value="KDR19676.1"/>
    <property type="molecule type" value="Genomic_DNA"/>
</dbReference>
<evidence type="ECO:0000313" key="8">
    <source>
        <dbReference type="EMBL" id="KDR19676.1"/>
    </source>
</evidence>